<keyword evidence="2" id="KW-1185">Reference proteome</keyword>
<dbReference type="Proteomes" id="UP001516400">
    <property type="component" value="Unassembled WGS sequence"/>
</dbReference>
<reference evidence="1 2" key="1">
    <citation type="journal article" date="2021" name="BMC Biol.">
        <title>Horizontally acquired antibacterial genes associated with adaptive radiation of ladybird beetles.</title>
        <authorList>
            <person name="Li H.S."/>
            <person name="Tang X.F."/>
            <person name="Huang Y.H."/>
            <person name="Xu Z.Y."/>
            <person name="Chen M.L."/>
            <person name="Du X.Y."/>
            <person name="Qiu B.Y."/>
            <person name="Chen P.T."/>
            <person name="Zhang W."/>
            <person name="Slipinski A."/>
            <person name="Escalona H.E."/>
            <person name="Waterhouse R.M."/>
            <person name="Zwick A."/>
            <person name="Pang H."/>
        </authorList>
    </citation>
    <scope>NUCLEOTIDE SEQUENCE [LARGE SCALE GENOMIC DNA]</scope>
    <source>
        <strain evidence="1">SYSU2018</strain>
    </source>
</reference>
<name>A0ABD2N6A4_9CUCU</name>
<dbReference type="EMBL" id="JABFTP020000062">
    <property type="protein sequence ID" value="KAL3274291.1"/>
    <property type="molecule type" value="Genomic_DNA"/>
</dbReference>
<organism evidence="1 2">
    <name type="scientific">Cryptolaemus montrouzieri</name>
    <dbReference type="NCBI Taxonomy" id="559131"/>
    <lineage>
        <taxon>Eukaryota</taxon>
        <taxon>Metazoa</taxon>
        <taxon>Ecdysozoa</taxon>
        <taxon>Arthropoda</taxon>
        <taxon>Hexapoda</taxon>
        <taxon>Insecta</taxon>
        <taxon>Pterygota</taxon>
        <taxon>Neoptera</taxon>
        <taxon>Endopterygota</taxon>
        <taxon>Coleoptera</taxon>
        <taxon>Polyphaga</taxon>
        <taxon>Cucujiformia</taxon>
        <taxon>Coccinelloidea</taxon>
        <taxon>Coccinellidae</taxon>
        <taxon>Scymninae</taxon>
        <taxon>Scymnini</taxon>
        <taxon>Cryptolaemus</taxon>
    </lineage>
</organism>
<dbReference type="AlphaFoldDB" id="A0ABD2N6A4"/>
<sequence>MIEMKTKIPNIGAPTPNLAEFLLIMLATMQQWRNYNIVGNVAVQLLANTKLIPSRYFADKLLLEFPVLCADCLCFTDQKICGILDIQEVHCTSNEEVSHRIYSSNEYLQFRGTILELITVSSYAHVLPSKLKMEMGVDVKLFD</sequence>
<comment type="caution">
    <text evidence="1">The sequence shown here is derived from an EMBL/GenBank/DDBJ whole genome shotgun (WGS) entry which is preliminary data.</text>
</comment>
<accession>A0ABD2N6A4</accession>
<evidence type="ECO:0000313" key="2">
    <source>
        <dbReference type="Proteomes" id="UP001516400"/>
    </source>
</evidence>
<gene>
    <name evidence="1" type="ORF">HHI36_015696</name>
</gene>
<evidence type="ECO:0000313" key="1">
    <source>
        <dbReference type="EMBL" id="KAL3274291.1"/>
    </source>
</evidence>
<protein>
    <submittedName>
        <fullName evidence="1">Uncharacterized protein</fullName>
    </submittedName>
</protein>
<proteinExistence type="predicted"/>